<feature type="transmembrane region" description="Helical" evidence="5">
    <location>
        <begin position="352"/>
        <end position="374"/>
    </location>
</feature>
<evidence type="ECO:0000259" key="6">
    <source>
        <dbReference type="PROSITE" id="PS50850"/>
    </source>
</evidence>
<evidence type="ECO:0000256" key="4">
    <source>
        <dbReference type="ARBA" id="ARBA00023136"/>
    </source>
</evidence>
<protein>
    <submittedName>
        <fullName evidence="7">Gentisate transporter</fullName>
    </submittedName>
</protein>
<dbReference type="OrthoDB" id="9787026at2"/>
<feature type="transmembrane region" description="Helical" evidence="5">
    <location>
        <begin position="296"/>
        <end position="316"/>
    </location>
</feature>
<dbReference type="GO" id="GO:0005886">
    <property type="term" value="C:plasma membrane"/>
    <property type="evidence" value="ECO:0007669"/>
    <property type="project" value="UniProtKB-SubCell"/>
</dbReference>
<dbReference type="PROSITE" id="PS50850">
    <property type="entry name" value="MFS"/>
    <property type="match status" value="1"/>
</dbReference>
<dbReference type="Proteomes" id="UP000077381">
    <property type="component" value="Unassembled WGS sequence"/>
</dbReference>
<organism evidence="7 8">
    <name type="scientific">Streptomyces jeddahensis</name>
    <dbReference type="NCBI Taxonomy" id="1716141"/>
    <lineage>
        <taxon>Bacteria</taxon>
        <taxon>Bacillati</taxon>
        <taxon>Actinomycetota</taxon>
        <taxon>Actinomycetes</taxon>
        <taxon>Kitasatosporales</taxon>
        <taxon>Streptomycetaceae</taxon>
        <taxon>Streptomyces</taxon>
    </lineage>
</organism>
<dbReference type="AlphaFoldDB" id="A0A177HRC7"/>
<dbReference type="InterPro" id="IPR005829">
    <property type="entry name" value="Sugar_transporter_CS"/>
</dbReference>
<comment type="subcellular location">
    <subcellularLocation>
        <location evidence="1">Cell membrane</location>
        <topology evidence="1">Multi-pass membrane protein</topology>
    </subcellularLocation>
</comment>
<dbReference type="PATRIC" id="fig|1716141.3.peg.3290"/>
<accession>A0A177HRC7</accession>
<feature type="transmembrane region" description="Helical" evidence="5">
    <location>
        <begin position="152"/>
        <end position="175"/>
    </location>
</feature>
<dbReference type="Pfam" id="PF07690">
    <property type="entry name" value="MFS_1"/>
    <property type="match status" value="1"/>
</dbReference>
<name>A0A177HRC7_9ACTN</name>
<reference evidence="7 8" key="1">
    <citation type="submission" date="2015-12" db="EMBL/GenBank/DDBJ databases">
        <title>Genome sequence of Streptomyces sp. G25.</title>
        <authorList>
            <person name="Poehlein A."/>
            <person name="Roettig A."/>
            <person name="Hiessl S."/>
            <person name="Hauschild P."/>
            <person name="Schauer J."/>
            <person name="Madkour M.H."/>
            <person name="Al-Ansari A.M."/>
            <person name="Almakishah N.H."/>
            <person name="Steinbuechel A."/>
            <person name="Daniel R."/>
        </authorList>
    </citation>
    <scope>NUCLEOTIDE SEQUENCE [LARGE SCALE GENOMIC DNA]</scope>
    <source>
        <strain evidence="8">G25(2015)</strain>
    </source>
</reference>
<evidence type="ECO:0000256" key="1">
    <source>
        <dbReference type="ARBA" id="ARBA00004651"/>
    </source>
</evidence>
<dbReference type="PANTHER" id="PTHR23508:SF10">
    <property type="entry name" value="CARBOXYLIC ACID TRANSPORTER PROTEIN HOMOLOG"/>
    <property type="match status" value="1"/>
</dbReference>
<dbReference type="STRING" id="1716141.STSP_31310"/>
<dbReference type="InterPro" id="IPR036259">
    <property type="entry name" value="MFS_trans_sf"/>
</dbReference>
<dbReference type="EMBL" id="LOHS01000076">
    <property type="protein sequence ID" value="OAH13453.1"/>
    <property type="molecule type" value="Genomic_DNA"/>
</dbReference>
<comment type="caution">
    <text evidence="7">The sequence shown here is derived from an EMBL/GenBank/DDBJ whole genome shotgun (WGS) entry which is preliminary data.</text>
</comment>
<feature type="transmembrane region" description="Helical" evidence="5">
    <location>
        <begin position="181"/>
        <end position="200"/>
    </location>
</feature>
<feature type="transmembrane region" description="Helical" evidence="5">
    <location>
        <begin position="21"/>
        <end position="41"/>
    </location>
</feature>
<dbReference type="Gene3D" id="1.20.1250.20">
    <property type="entry name" value="MFS general substrate transporter like domains"/>
    <property type="match status" value="1"/>
</dbReference>
<feature type="transmembrane region" description="Helical" evidence="5">
    <location>
        <begin position="93"/>
        <end position="112"/>
    </location>
</feature>
<evidence type="ECO:0000256" key="2">
    <source>
        <dbReference type="ARBA" id="ARBA00022692"/>
    </source>
</evidence>
<feature type="transmembrane region" description="Helical" evidence="5">
    <location>
        <begin position="328"/>
        <end position="346"/>
    </location>
</feature>
<feature type="transmembrane region" description="Helical" evidence="5">
    <location>
        <begin position="386"/>
        <end position="407"/>
    </location>
</feature>
<feature type="transmembrane region" description="Helical" evidence="5">
    <location>
        <begin position="118"/>
        <end position="140"/>
    </location>
</feature>
<dbReference type="PROSITE" id="PS00217">
    <property type="entry name" value="SUGAR_TRANSPORT_2"/>
    <property type="match status" value="1"/>
</dbReference>
<sequence length="457" mass="47036">MTPETAPPAVRPAPVPRNRRAEFLVTGLCFAVIVFDGYDLIVYGATVPALLQYAPWALTPAMAGAIGSYALVGMLVGALIAGALTDAVGRRKVLLTGVAWFSAAMIGCALAPDATWFGIFRLLGGIGLGGVMPTAVALTAEYADPRRRSLNNAMMFSGYAVGGILAAVLAMTLMPALGFRFMYAMGAAPLLLVPLLARYVPESLAFLTAKGRHEEAARTAARLGIEVPAPGAGPDGGSAAGRDGQPKRSGLLQLAGREHLGPALLFATVSFFGLLLVYGLNTWLPQIMRAAGYPLSSSLLFLLVMNLGAVVGSLLISPLGDRFGMKPVTMAVFLAAAVSITLLAFATAAPLLYALVAVAGFGTIGAQIMVLGYVAQHFPVEVRATALGCTLGLGRLGAITGPLFGGFLLDAEVSTAWNFYAFAVPAAVATALVLLLPGGGLVGRLPGQPKSLTATNH</sequence>
<keyword evidence="8" id="KW-1185">Reference proteome</keyword>
<evidence type="ECO:0000313" key="7">
    <source>
        <dbReference type="EMBL" id="OAH13453.1"/>
    </source>
</evidence>
<feature type="transmembrane region" description="Helical" evidence="5">
    <location>
        <begin position="419"/>
        <end position="442"/>
    </location>
</feature>
<keyword evidence="2 5" id="KW-0812">Transmembrane</keyword>
<feature type="transmembrane region" description="Helical" evidence="5">
    <location>
        <begin position="263"/>
        <end position="284"/>
    </location>
</feature>
<dbReference type="GO" id="GO:0046943">
    <property type="term" value="F:carboxylic acid transmembrane transporter activity"/>
    <property type="evidence" value="ECO:0007669"/>
    <property type="project" value="TreeGrafter"/>
</dbReference>
<dbReference type="InterPro" id="IPR020846">
    <property type="entry name" value="MFS_dom"/>
</dbReference>
<gene>
    <name evidence="7" type="primary">genK_3</name>
    <name evidence="7" type="ORF">STSP_31310</name>
</gene>
<dbReference type="RefSeq" id="WP_078067192.1">
    <property type="nucleotide sequence ID" value="NZ_LOHS01000076.1"/>
</dbReference>
<proteinExistence type="predicted"/>
<evidence type="ECO:0000313" key="8">
    <source>
        <dbReference type="Proteomes" id="UP000077381"/>
    </source>
</evidence>
<dbReference type="CDD" id="cd17365">
    <property type="entry name" value="MFS_PcaK_like"/>
    <property type="match status" value="1"/>
</dbReference>
<feature type="domain" description="Major facilitator superfamily (MFS) profile" evidence="6">
    <location>
        <begin position="25"/>
        <end position="441"/>
    </location>
</feature>
<dbReference type="InterPro" id="IPR011701">
    <property type="entry name" value="MFS"/>
</dbReference>
<evidence type="ECO:0000256" key="5">
    <source>
        <dbReference type="SAM" id="Phobius"/>
    </source>
</evidence>
<dbReference type="PANTHER" id="PTHR23508">
    <property type="entry name" value="CARBOXYLIC ACID TRANSPORTER PROTEIN HOMOLOG"/>
    <property type="match status" value="1"/>
</dbReference>
<keyword evidence="4 5" id="KW-0472">Membrane</keyword>
<evidence type="ECO:0000256" key="3">
    <source>
        <dbReference type="ARBA" id="ARBA00022989"/>
    </source>
</evidence>
<keyword evidence="3 5" id="KW-1133">Transmembrane helix</keyword>
<feature type="transmembrane region" description="Helical" evidence="5">
    <location>
        <begin position="61"/>
        <end position="81"/>
    </location>
</feature>
<dbReference type="SUPFAM" id="SSF103473">
    <property type="entry name" value="MFS general substrate transporter"/>
    <property type="match status" value="1"/>
</dbReference>